<dbReference type="EMBL" id="JAGGKS010000001">
    <property type="protein sequence ID" value="MBP1924727.1"/>
    <property type="molecule type" value="Genomic_DNA"/>
</dbReference>
<dbReference type="InterPro" id="IPR016181">
    <property type="entry name" value="Acyl_CoA_acyltransferase"/>
</dbReference>
<evidence type="ECO:0000259" key="1">
    <source>
        <dbReference type="PROSITE" id="PS51729"/>
    </source>
</evidence>
<dbReference type="SUPFAM" id="SSF55729">
    <property type="entry name" value="Acyl-CoA N-acyltransferases (Nat)"/>
    <property type="match status" value="1"/>
</dbReference>
<evidence type="ECO:0000313" key="3">
    <source>
        <dbReference type="Proteomes" id="UP001519342"/>
    </source>
</evidence>
<dbReference type="CDD" id="cd04301">
    <property type="entry name" value="NAT_SF"/>
    <property type="match status" value="1"/>
</dbReference>
<keyword evidence="3" id="KW-1185">Reference proteome</keyword>
<dbReference type="PROSITE" id="PS51729">
    <property type="entry name" value="GNAT_YJDJ"/>
    <property type="match status" value="1"/>
</dbReference>
<dbReference type="InterPro" id="IPR045057">
    <property type="entry name" value="Gcn5-rel_NAT"/>
</dbReference>
<comment type="caution">
    <text evidence="2">The sequence shown here is derived from an EMBL/GenBank/DDBJ whole genome shotgun (WGS) entry which is preliminary data.</text>
</comment>
<organism evidence="2 3">
    <name type="scientific">Sedimentibacter acidaminivorans</name>
    <dbReference type="NCBI Taxonomy" id="913099"/>
    <lineage>
        <taxon>Bacteria</taxon>
        <taxon>Bacillati</taxon>
        <taxon>Bacillota</taxon>
        <taxon>Tissierellia</taxon>
        <taxon>Sedimentibacter</taxon>
    </lineage>
</organism>
<protein>
    <submittedName>
        <fullName evidence="2">GNAT family acetyltransferase</fullName>
    </submittedName>
</protein>
<dbReference type="RefSeq" id="WP_209510469.1">
    <property type="nucleotide sequence ID" value="NZ_JAGGKS010000001.1"/>
</dbReference>
<dbReference type="InterPro" id="IPR031165">
    <property type="entry name" value="GNAT_YJDJ"/>
</dbReference>
<dbReference type="Gene3D" id="3.40.630.30">
    <property type="match status" value="1"/>
</dbReference>
<reference evidence="2 3" key="1">
    <citation type="submission" date="2021-03" db="EMBL/GenBank/DDBJ databases">
        <title>Genomic Encyclopedia of Type Strains, Phase IV (KMG-IV): sequencing the most valuable type-strain genomes for metagenomic binning, comparative biology and taxonomic classification.</title>
        <authorList>
            <person name="Goeker M."/>
        </authorList>
    </citation>
    <scope>NUCLEOTIDE SEQUENCE [LARGE SCALE GENOMIC DNA]</scope>
    <source>
        <strain evidence="2 3">DSM 24004</strain>
    </source>
</reference>
<name>A0ABS4GAL5_9FIRM</name>
<dbReference type="Proteomes" id="UP001519342">
    <property type="component" value="Unassembled WGS sequence"/>
</dbReference>
<sequence length="92" mass="10421">MDFIHESNRIYLNNEDGKAIAEVTFPDISNNEVNIDHTFVDGSLRGQGMAAKLMKALVDDLNKKNKKAKATCSYAVEWFEKHPEHSNVLVEK</sequence>
<evidence type="ECO:0000313" key="2">
    <source>
        <dbReference type="EMBL" id="MBP1924727.1"/>
    </source>
</evidence>
<dbReference type="PANTHER" id="PTHR31435:SF10">
    <property type="entry name" value="BSR4717 PROTEIN"/>
    <property type="match status" value="1"/>
</dbReference>
<proteinExistence type="predicted"/>
<gene>
    <name evidence="2" type="ORF">J2Z76_000580</name>
</gene>
<dbReference type="Pfam" id="PF14542">
    <property type="entry name" value="Acetyltransf_CG"/>
    <property type="match status" value="1"/>
</dbReference>
<accession>A0ABS4GAL5</accession>
<dbReference type="PANTHER" id="PTHR31435">
    <property type="entry name" value="PROTEIN NATD1"/>
    <property type="match status" value="1"/>
</dbReference>
<feature type="domain" description="N-acetyltransferase" evidence="1">
    <location>
        <begin position="2"/>
        <end position="90"/>
    </location>
</feature>